<accession>A0A6J4Q8D9</accession>
<dbReference type="AlphaFoldDB" id="A0A6J4Q8D9"/>
<name>A0A6J4Q8D9_9BACT</name>
<protein>
    <submittedName>
        <fullName evidence="2">Uncharacterized protein</fullName>
    </submittedName>
</protein>
<feature type="non-terminal residue" evidence="2">
    <location>
        <position position="1"/>
    </location>
</feature>
<dbReference type="EMBL" id="CADCUQ010000841">
    <property type="protein sequence ID" value="CAA9433453.1"/>
    <property type="molecule type" value="Genomic_DNA"/>
</dbReference>
<evidence type="ECO:0000313" key="2">
    <source>
        <dbReference type="EMBL" id="CAA9433453.1"/>
    </source>
</evidence>
<gene>
    <name evidence="2" type="ORF">AVDCRST_MAG64-3660</name>
</gene>
<feature type="region of interest" description="Disordered" evidence="1">
    <location>
        <begin position="107"/>
        <end position="136"/>
    </location>
</feature>
<feature type="compositionally biased region" description="Basic and acidic residues" evidence="1">
    <location>
        <begin position="121"/>
        <end position="136"/>
    </location>
</feature>
<proteinExistence type="predicted"/>
<organism evidence="2">
    <name type="scientific">uncultured Phycisphaerae bacterium</name>
    <dbReference type="NCBI Taxonomy" id="904963"/>
    <lineage>
        <taxon>Bacteria</taxon>
        <taxon>Pseudomonadati</taxon>
        <taxon>Planctomycetota</taxon>
        <taxon>Phycisphaerae</taxon>
        <taxon>environmental samples</taxon>
    </lineage>
</organism>
<evidence type="ECO:0000256" key="1">
    <source>
        <dbReference type="SAM" id="MobiDB-lite"/>
    </source>
</evidence>
<sequence length="136" mass="15206">EHDVAPNGSTSLPHPARMDLHTTGCRVRVARCVRHDLVPTCRVRVRLRREGVLGVQAGLGAPARVRTWSSGVPLFATRLAADVPLRGETLARRQSRLLRTGRLLQMRVRPQGDGRTPVPRVRHDQRQGGPDPRRRL</sequence>
<feature type="non-terminal residue" evidence="2">
    <location>
        <position position="136"/>
    </location>
</feature>
<reference evidence="2" key="1">
    <citation type="submission" date="2020-02" db="EMBL/GenBank/DDBJ databases">
        <authorList>
            <person name="Meier V. D."/>
        </authorList>
    </citation>
    <scope>NUCLEOTIDE SEQUENCE</scope>
    <source>
        <strain evidence="2">AVDCRST_MAG64</strain>
    </source>
</reference>